<feature type="modified residue" description="4-aspartylphosphate" evidence="10">
    <location>
        <position position="615"/>
    </location>
</feature>
<dbReference type="PROSITE" id="PS50110">
    <property type="entry name" value="RESPONSE_REGULATORY"/>
    <property type="match status" value="1"/>
</dbReference>
<name>A0A0P0NX52_9CAUL</name>
<evidence type="ECO:0000256" key="8">
    <source>
        <dbReference type="ARBA" id="ARBA00023012"/>
    </source>
</evidence>
<dbReference type="Gene3D" id="3.30.565.10">
    <property type="entry name" value="Histidine kinase-like ATPase, C-terminal domain"/>
    <property type="match status" value="1"/>
</dbReference>
<dbReference type="PRINTS" id="PR00344">
    <property type="entry name" value="BCTRLSENSOR"/>
</dbReference>
<feature type="transmembrane region" description="Helical" evidence="11">
    <location>
        <begin position="192"/>
        <end position="209"/>
    </location>
</feature>
<keyword evidence="14" id="KW-0418">Kinase</keyword>
<accession>A0A0P0NX52</accession>
<dbReference type="GO" id="GO:0000155">
    <property type="term" value="F:phosphorelay sensor kinase activity"/>
    <property type="evidence" value="ECO:0007669"/>
    <property type="project" value="InterPro"/>
</dbReference>
<dbReference type="KEGG" id="chq:AQ619_04340"/>
<dbReference type="InterPro" id="IPR011006">
    <property type="entry name" value="CheY-like_superfamily"/>
</dbReference>
<evidence type="ECO:0000256" key="5">
    <source>
        <dbReference type="ARBA" id="ARBA00022553"/>
    </source>
</evidence>
<evidence type="ECO:0000313" key="15">
    <source>
        <dbReference type="Proteomes" id="UP000056905"/>
    </source>
</evidence>
<feature type="transmembrane region" description="Helical" evidence="11">
    <location>
        <begin position="122"/>
        <end position="144"/>
    </location>
</feature>
<dbReference type="Proteomes" id="UP000056905">
    <property type="component" value="Chromosome"/>
</dbReference>
<dbReference type="InterPro" id="IPR003594">
    <property type="entry name" value="HATPase_dom"/>
</dbReference>
<dbReference type="SMART" id="SM00448">
    <property type="entry name" value="REC"/>
    <property type="match status" value="1"/>
</dbReference>
<evidence type="ECO:0000256" key="6">
    <source>
        <dbReference type="ARBA" id="ARBA00022692"/>
    </source>
</evidence>
<dbReference type="EC" id="2.7.13.3" evidence="3"/>
<comment type="subcellular location">
    <subcellularLocation>
        <location evidence="2">Cell membrane</location>
        <topology evidence="2">Multi-pass membrane protein</topology>
    </subcellularLocation>
</comment>
<feature type="transmembrane region" description="Helical" evidence="11">
    <location>
        <begin position="41"/>
        <end position="58"/>
    </location>
</feature>
<evidence type="ECO:0000256" key="9">
    <source>
        <dbReference type="ARBA" id="ARBA00023136"/>
    </source>
</evidence>
<gene>
    <name evidence="14" type="ORF">AQ619_04340</name>
</gene>
<keyword evidence="7 11" id="KW-1133">Transmembrane helix</keyword>
<dbReference type="PROSITE" id="PS50109">
    <property type="entry name" value="HIS_KIN"/>
    <property type="match status" value="1"/>
</dbReference>
<evidence type="ECO:0000256" key="1">
    <source>
        <dbReference type="ARBA" id="ARBA00000085"/>
    </source>
</evidence>
<dbReference type="CDD" id="cd16922">
    <property type="entry name" value="HATPase_EvgS-ArcB-TorS-like"/>
    <property type="match status" value="1"/>
</dbReference>
<dbReference type="CDD" id="cd17546">
    <property type="entry name" value="REC_hyHK_CKI1_RcsC-like"/>
    <property type="match status" value="1"/>
</dbReference>
<keyword evidence="5 10" id="KW-0597">Phosphoprotein</keyword>
<evidence type="ECO:0000256" key="2">
    <source>
        <dbReference type="ARBA" id="ARBA00004651"/>
    </source>
</evidence>
<feature type="domain" description="Histidine kinase" evidence="12">
    <location>
        <begin position="326"/>
        <end position="547"/>
    </location>
</feature>
<dbReference type="PANTHER" id="PTHR45339">
    <property type="entry name" value="HYBRID SIGNAL TRANSDUCTION HISTIDINE KINASE J"/>
    <property type="match status" value="1"/>
</dbReference>
<feature type="transmembrane region" description="Helical" evidence="11">
    <location>
        <begin position="270"/>
        <end position="290"/>
    </location>
</feature>
<dbReference type="Pfam" id="PF00072">
    <property type="entry name" value="Response_reg"/>
    <property type="match status" value="1"/>
</dbReference>
<comment type="catalytic activity">
    <reaction evidence="1">
        <text>ATP + protein L-histidine = ADP + protein N-phospho-L-histidine.</text>
        <dbReference type="EC" id="2.7.13.3"/>
    </reaction>
</comment>
<keyword evidence="6 11" id="KW-0812">Transmembrane</keyword>
<dbReference type="Gene3D" id="1.10.287.130">
    <property type="match status" value="1"/>
</dbReference>
<evidence type="ECO:0000259" key="13">
    <source>
        <dbReference type="PROSITE" id="PS50110"/>
    </source>
</evidence>
<dbReference type="InterPro" id="IPR005467">
    <property type="entry name" value="His_kinase_dom"/>
</dbReference>
<feature type="domain" description="Response regulatory" evidence="13">
    <location>
        <begin position="566"/>
        <end position="683"/>
    </location>
</feature>
<evidence type="ECO:0000256" key="4">
    <source>
        <dbReference type="ARBA" id="ARBA00022475"/>
    </source>
</evidence>
<dbReference type="OrthoDB" id="9813151at2"/>
<evidence type="ECO:0000256" key="10">
    <source>
        <dbReference type="PROSITE-ProRule" id="PRU00169"/>
    </source>
</evidence>
<keyword evidence="9 11" id="KW-0472">Membrane</keyword>
<sequence>MRQELAQLERQRQDALLLGLAVAIVASLAFSEYLTRTALGVASFWPANGLLAVGLMALNAPRRIALTLVMVFFHIATSQMVGDSLTKTLLYTTIDVAEAFAVWIVVSRFSNGVMRLRNMRQLAMLVALGAPIATIAAVLAALPLSVITGAPFLTILWAWFARSGLGLAVVLPAILVLLDAEHRRAFHRSRRERLAIYASIAVMTAICFYPDGVPAPFMIFPLAMLAAFRLGARGAAESSLVVACIAIPLVASSGYLAVGLRWADANPARIVQVFVFLLFGTTLATGLALAQQERLKRLLVRREQLTRAARARALAATEAKTEFLATMSHEIRTPLNSVLGFAQLLAARNDLPPDARRQVNLIDNAGGALLTVVNDILDFSRVEAGQVELSPQPTSAAALLRDTVAIMAPEARAKGLTIEVEIIDPLEALHDLDDARLRQVLLNLLNNAVKFTETGRIDASLIVEAGEDEDRLRFEIADTGVGISVEQQALLFQRFSQIDGSASRTYGGAGLGLAISRTLVEMMGGRIGVDSVPGRGSCFWIEVTAPVAEPVAAPEARPTAAPSAARILLVDDHPMNREIGVALLLLAGCKVDIAENGQQAVEAAAVGEYDMILMDIHMPLMDGLAATRAIRALHSPASKIPIIAMSADALPQQVERCYAAGMVDHIAKPIQREVLYAKVDRWLTAPTSID</sequence>
<dbReference type="EMBL" id="CP013002">
    <property type="protein sequence ID" value="ALL12647.1"/>
    <property type="molecule type" value="Genomic_DNA"/>
</dbReference>
<dbReference type="GO" id="GO:0005886">
    <property type="term" value="C:plasma membrane"/>
    <property type="evidence" value="ECO:0007669"/>
    <property type="project" value="UniProtKB-SubCell"/>
</dbReference>
<protein>
    <recommendedName>
        <fullName evidence="3">histidine kinase</fullName>
        <ecNumber evidence="3">2.7.13.3</ecNumber>
    </recommendedName>
</protein>
<dbReference type="SMART" id="SM00387">
    <property type="entry name" value="HATPase_c"/>
    <property type="match status" value="1"/>
</dbReference>
<evidence type="ECO:0000259" key="12">
    <source>
        <dbReference type="PROSITE" id="PS50109"/>
    </source>
</evidence>
<keyword evidence="14" id="KW-0808">Transferase</keyword>
<dbReference type="SUPFAM" id="SSF52172">
    <property type="entry name" value="CheY-like"/>
    <property type="match status" value="1"/>
</dbReference>
<dbReference type="Pfam" id="PF02518">
    <property type="entry name" value="HATPase_c"/>
    <property type="match status" value="1"/>
</dbReference>
<dbReference type="SUPFAM" id="SSF55874">
    <property type="entry name" value="ATPase domain of HSP90 chaperone/DNA topoisomerase II/histidine kinase"/>
    <property type="match status" value="1"/>
</dbReference>
<dbReference type="InterPro" id="IPR036890">
    <property type="entry name" value="HATPase_C_sf"/>
</dbReference>
<reference evidence="14 15" key="1">
    <citation type="submission" date="2015-10" db="EMBL/GenBank/DDBJ databases">
        <title>Conservation of the essential genome among Caulobacter and Brevundimonas species.</title>
        <authorList>
            <person name="Scott D."/>
            <person name="Ely B."/>
        </authorList>
    </citation>
    <scope>NUCLEOTIDE SEQUENCE [LARGE SCALE GENOMIC DNA]</scope>
    <source>
        <strain evidence="14 15">CB4</strain>
    </source>
</reference>
<dbReference type="SUPFAM" id="SSF47384">
    <property type="entry name" value="Homodimeric domain of signal transducing histidine kinase"/>
    <property type="match status" value="1"/>
</dbReference>
<dbReference type="InterPro" id="IPR003661">
    <property type="entry name" value="HisK_dim/P_dom"/>
</dbReference>
<proteinExistence type="predicted"/>
<feature type="transmembrane region" description="Helical" evidence="11">
    <location>
        <begin position="239"/>
        <end position="258"/>
    </location>
</feature>
<dbReference type="CDD" id="cd00082">
    <property type="entry name" value="HisKA"/>
    <property type="match status" value="1"/>
</dbReference>
<dbReference type="RefSeq" id="WP_062144776.1">
    <property type="nucleotide sequence ID" value="NZ_CP013002.1"/>
</dbReference>
<dbReference type="STRING" id="69395.AQ619_04340"/>
<evidence type="ECO:0000256" key="7">
    <source>
        <dbReference type="ARBA" id="ARBA00022989"/>
    </source>
</evidence>
<dbReference type="InterPro" id="IPR036097">
    <property type="entry name" value="HisK_dim/P_sf"/>
</dbReference>
<dbReference type="Gene3D" id="3.40.50.2300">
    <property type="match status" value="1"/>
</dbReference>
<keyword evidence="15" id="KW-1185">Reference proteome</keyword>
<dbReference type="InterPro" id="IPR004358">
    <property type="entry name" value="Sig_transdc_His_kin-like_C"/>
</dbReference>
<keyword evidence="4" id="KW-1003">Cell membrane</keyword>
<feature type="transmembrane region" description="Helical" evidence="11">
    <location>
        <begin position="88"/>
        <end position="110"/>
    </location>
</feature>
<dbReference type="Pfam" id="PF05231">
    <property type="entry name" value="MASE1"/>
    <property type="match status" value="1"/>
</dbReference>
<dbReference type="SMART" id="SM00388">
    <property type="entry name" value="HisKA"/>
    <property type="match status" value="1"/>
</dbReference>
<dbReference type="InterPro" id="IPR007895">
    <property type="entry name" value="MASE1"/>
</dbReference>
<evidence type="ECO:0000313" key="14">
    <source>
        <dbReference type="EMBL" id="ALL12647.1"/>
    </source>
</evidence>
<feature type="transmembrane region" description="Helical" evidence="11">
    <location>
        <begin position="156"/>
        <end position="180"/>
    </location>
</feature>
<dbReference type="AlphaFoldDB" id="A0A0P0NX52"/>
<organism evidence="14 15">
    <name type="scientific">Caulobacter henricii</name>
    <dbReference type="NCBI Taxonomy" id="69395"/>
    <lineage>
        <taxon>Bacteria</taxon>
        <taxon>Pseudomonadati</taxon>
        <taxon>Pseudomonadota</taxon>
        <taxon>Alphaproteobacteria</taxon>
        <taxon>Caulobacterales</taxon>
        <taxon>Caulobacteraceae</taxon>
        <taxon>Caulobacter</taxon>
    </lineage>
</organism>
<dbReference type="Pfam" id="PF00512">
    <property type="entry name" value="HisKA"/>
    <property type="match status" value="1"/>
</dbReference>
<evidence type="ECO:0000256" key="11">
    <source>
        <dbReference type="SAM" id="Phobius"/>
    </source>
</evidence>
<dbReference type="PANTHER" id="PTHR45339:SF5">
    <property type="entry name" value="HISTIDINE KINASE"/>
    <property type="match status" value="1"/>
</dbReference>
<dbReference type="InterPro" id="IPR001789">
    <property type="entry name" value="Sig_transdc_resp-reg_receiver"/>
</dbReference>
<keyword evidence="8" id="KW-0902">Two-component regulatory system</keyword>
<dbReference type="FunFam" id="3.30.565.10:FF:000010">
    <property type="entry name" value="Sensor histidine kinase RcsC"/>
    <property type="match status" value="1"/>
</dbReference>
<evidence type="ECO:0000256" key="3">
    <source>
        <dbReference type="ARBA" id="ARBA00012438"/>
    </source>
</evidence>